<evidence type="ECO:0000313" key="3">
    <source>
        <dbReference type="EMBL" id="KWV57190.1"/>
    </source>
</evidence>
<comment type="caution">
    <text evidence="3">The sequence shown here is derived from an EMBL/GenBank/DDBJ whole genome shotgun (WGS) entry which is preliminary data.</text>
</comment>
<feature type="coiled-coil region" evidence="1">
    <location>
        <begin position="151"/>
        <end position="181"/>
    </location>
</feature>
<evidence type="ECO:0000256" key="1">
    <source>
        <dbReference type="SAM" id="Coils"/>
    </source>
</evidence>
<keyword evidence="1" id="KW-0175">Coiled coil</keyword>
<gene>
    <name evidence="3" type="ORF">AS026_31660</name>
</gene>
<sequence>MKTQQRKFVVEFKSARRRSKTQAASIWAGTDLEAAVRETASQTPNLFEPSTVSIPAVQESQIESTPVPVRSIHVPSESRTDQTIQVPVAAFETPTVEQKDSVTVSSDFKAEVMEPEVTSPKQSAPPPKQRAARQKNRVSQASNLATRLAKSETQFDDLADLEEENRRLKQLLAKRLRQENLQLQTMLRRFGDY</sequence>
<keyword evidence="4" id="KW-1185">Reference proteome</keyword>
<feature type="region of interest" description="Disordered" evidence="2">
    <location>
        <begin position="112"/>
        <end position="147"/>
    </location>
</feature>
<evidence type="ECO:0000313" key="4">
    <source>
        <dbReference type="Proteomes" id="UP000068164"/>
    </source>
</evidence>
<accession>A0A109JY16</accession>
<dbReference type="EMBL" id="LNCD01000031">
    <property type="protein sequence ID" value="KWV57190.1"/>
    <property type="molecule type" value="Genomic_DNA"/>
</dbReference>
<name>A0A109JY16_9HYPH</name>
<evidence type="ECO:0000256" key="2">
    <source>
        <dbReference type="SAM" id="MobiDB-lite"/>
    </source>
</evidence>
<dbReference type="Proteomes" id="UP000068164">
    <property type="component" value="Unassembled WGS sequence"/>
</dbReference>
<protein>
    <submittedName>
        <fullName evidence="3">Uncharacterized protein</fullName>
    </submittedName>
</protein>
<dbReference type="AlphaFoldDB" id="A0A109JY16"/>
<reference evidence="3 4" key="1">
    <citation type="submission" date="2015-11" db="EMBL/GenBank/DDBJ databases">
        <title>Draft Genome Sequence of the Strain BR 10423 (Rhizobium sp.) isolated from nodules of Mimosa pudica.</title>
        <authorList>
            <person name="Barauna A.C."/>
            <person name="Zilli J.E."/>
            <person name="Simoes-Araujo J.L."/>
            <person name="Reis V.M."/>
            <person name="James E.K."/>
            <person name="Reis F.B.Jr."/>
            <person name="Rouws L.F."/>
            <person name="Passos S.R."/>
            <person name="Gois S.R."/>
        </authorList>
    </citation>
    <scope>NUCLEOTIDE SEQUENCE [LARGE SCALE GENOMIC DNA]</scope>
    <source>
        <strain evidence="3 4">BR10423</strain>
    </source>
</reference>
<proteinExistence type="predicted"/>
<organism evidence="3 4">
    <name type="scientific">Rhizobium altiplani</name>
    <dbReference type="NCBI Taxonomy" id="1864509"/>
    <lineage>
        <taxon>Bacteria</taxon>
        <taxon>Pseudomonadati</taxon>
        <taxon>Pseudomonadota</taxon>
        <taxon>Alphaproteobacteria</taxon>
        <taxon>Hyphomicrobiales</taxon>
        <taxon>Rhizobiaceae</taxon>
        <taxon>Rhizobium/Agrobacterium group</taxon>
        <taxon>Rhizobium</taxon>
    </lineage>
</organism>